<feature type="compositionally biased region" description="Low complexity" evidence="1">
    <location>
        <begin position="433"/>
        <end position="465"/>
    </location>
</feature>
<keyword evidence="3" id="KW-0418">Kinase</keyword>
<dbReference type="Proteomes" id="UP000274327">
    <property type="component" value="Unassembled WGS sequence"/>
</dbReference>
<dbReference type="Gene3D" id="3.90.1200.10">
    <property type="match status" value="1"/>
</dbReference>
<dbReference type="RefSeq" id="WP_126984670.1">
    <property type="nucleotide sequence ID" value="NZ_ML133851.1"/>
</dbReference>
<evidence type="ECO:0000313" key="3">
    <source>
        <dbReference type="EMBL" id="RRR20286.1"/>
    </source>
</evidence>
<dbReference type="InterPro" id="IPR011009">
    <property type="entry name" value="Kinase-like_dom_sf"/>
</dbReference>
<dbReference type="Pfam" id="PF01636">
    <property type="entry name" value="APH"/>
    <property type="match status" value="1"/>
</dbReference>
<accession>A0A426SQ46</accession>
<protein>
    <submittedName>
        <fullName evidence="3">Serine kinase</fullName>
    </submittedName>
</protein>
<organism evidence="3 4">
    <name type="scientific">Brachybacterium paraconglomeratum</name>
    <dbReference type="NCBI Taxonomy" id="173362"/>
    <lineage>
        <taxon>Bacteria</taxon>
        <taxon>Bacillati</taxon>
        <taxon>Actinomycetota</taxon>
        <taxon>Actinomycetes</taxon>
        <taxon>Micrococcales</taxon>
        <taxon>Dermabacteraceae</taxon>
        <taxon>Brachybacterium</taxon>
    </lineage>
</organism>
<comment type="caution">
    <text evidence="3">The sequence shown here is derived from an EMBL/GenBank/DDBJ whole genome shotgun (WGS) entry which is preliminary data.</text>
</comment>
<feature type="compositionally biased region" description="Low complexity" evidence="1">
    <location>
        <begin position="585"/>
        <end position="600"/>
    </location>
</feature>
<gene>
    <name evidence="3" type="ORF">DS079_02490</name>
</gene>
<name>A0A426SQ46_9MICO</name>
<feature type="compositionally biased region" description="Basic and acidic residues" evidence="1">
    <location>
        <begin position="618"/>
        <end position="638"/>
    </location>
</feature>
<proteinExistence type="predicted"/>
<dbReference type="SUPFAM" id="SSF56112">
    <property type="entry name" value="Protein kinase-like (PK-like)"/>
    <property type="match status" value="1"/>
</dbReference>
<dbReference type="AlphaFoldDB" id="A0A426SQ46"/>
<evidence type="ECO:0000259" key="2">
    <source>
        <dbReference type="Pfam" id="PF01636"/>
    </source>
</evidence>
<keyword evidence="4" id="KW-1185">Reference proteome</keyword>
<feature type="compositionally biased region" description="Low complexity" evidence="1">
    <location>
        <begin position="483"/>
        <end position="578"/>
    </location>
</feature>
<feature type="domain" description="Aminoglycoside phosphotransferase" evidence="2">
    <location>
        <begin position="182"/>
        <end position="342"/>
    </location>
</feature>
<dbReference type="GO" id="GO:0016301">
    <property type="term" value="F:kinase activity"/>
    <property type="evidence" value="ECO:0007669"/>
    <property type="project" value="UniProtKB-KW"/>
</dbReference>
<evidence type="ECO:0000313" key="4">
    <source>
        <dbReference type="Proteomes" id="UP000274327"/>
    </source>
</evidence>
<keyword evidence="3" id="KW-0808">Transferase</keyword>
<evidence type="ECO:0000256" key="1">
    <source>
        <dbReference type="SAM" id="MobiDB-lite"/>
    </source>
</evidence>
<reference evidence="3 4" key="1">
    <citation type="submission" date="2018-07" db="EMBL/GenBank/DDBJ databases">
        <title>Brachybacteriurn paraconglorneratum KCTC 9916.</title>
        <authorList>
            <person name="Li Y."/>
        </authorList>
    </citation>
    <scope>NUCLEOTIDE SEQUENCE [LARGE SCALE GENOMIC DNA]</scope>
    <source>
        <strain evidence="3 4">KCTC 9916</strain>
    </source>
</reference>
<dbReference type="EMBL" id="QOCI01000001">
    <property type="protein sequence ID" value="RRR20286.1"/>
    <property type="molecule type" value="Genomic_DNA"/>
</dbReference>
<dbReference type="InterPro" id="IPR002575">
    <property type="entry name" value="Aminoglycoside_PTrfase"/>
</dbReference>
<dbReference type="GeneID" id="78119897"/>
<sequence length="644" mass="68659">MSHTQDGSELLTGPGAGGLLRSAVGNSGGVLHSWQLDHVDHRPGRSTKALYRTQVSWPELDGPQAPAREELFGASAHIGEREKNLYVAEQTLVMTDGDINVRVWRYPHDPWLPMLPQVCYPDIVGRTLHDLGVSLSPDPSEPIAIDVVSYRPGRRAVLRASQGDAAVYLKVMQPHRSGEIVERHQRLLSAGVPVPEVIAHHQGLVVLAELPGRPLARAVIDEGVDSCRAEDLVALLDRLPASMYGLSLRPPWTDSVEFYAGIVASAVPALGPRLDALVREIREGLAAIEQRIDMRPHDVVHGDFYEAQVFVQDGRVVGLLDIDTVGPGRRADDLACLLAHLSVLADYGNAGRIDRGMQQRVEDAIRTWHETFQERVDPVELALRSAGVVLSLATGPHRQQEAAWEAATEAIVRVAEEWVAAARHAERQRIDRAAAAQSATPAPGQPAAQQAGPAAGAQHAAQSHPTQGPTGVRQAPAQGVHVPSGPGIAPPSGSSAVHQSAPPQRSAPSQSAPHQSAQHPSAQHVSAPQHSAQQHSAPAHHSAPAQQSAPPQQSAPAQQSAPPQQSAAPQYVAPPQQHGAPDRSAPPQQFAAPVQQSAPTQPVPPQAAPQQSAPPTDRPSEPVDQHPEDDSPTQERRISSIPPC</sequence>
<feature type="region of interest" description="Disordered" evidence="1">
    <location>
        <begin position="430"/>
        <end position="644"/>
    </location>
</feature>